<dbReference type="Gene3D" id="1.20.1410.10">
    <property type="entry name" value="I/LWEQ domain"/>
    <property type="match status" value="1"/>
</dbReference>
<dbReference type="PANTHER" id="PTHR15492:SF1">
    <property type="entry name" value="CYCLIN-D1-BINDING PROTEIN 1"/>
    <property type="match status" value="1"/>
</dbReference>
<dbReference type="InterPro" id="IPR049317">
    <property type="entry name" value="GCIP-like_N"/>
</dbReference>
<evidence type="ECO:0000256" key="7">
    <source>
        <dbReference type="SAM" id="MobiDB-lite"/>
    </source>
</evidence>
<evidence type="ECO:0000256" key="4">
    <source>
        <dbReference type="ARBA" id="ARBA00022490"/>
    </source>
</evidence>
<proteinExistence type="inferred from homology"/>
<keyword evidence="5" id="KW-0539">Nucleus</keyword>
<evidence type="ECO:0000256" key="2">
    <source>
        <dbReference type="ARBA" id="ARBA00004496"/>
    </source>
</evidence>
<organism evidence="10 11">
    <name type="scientific">Salvator merianae</name>
    <name type="common">Argentine black and white tegu</name>
    <name type="synonym">Tupinambis merianae</name>
    <dbReference type="NCBI Taxonomy" id="96440"/>
    <lineage>
        <taxon>Eukaryota</taxon>
        <taxon>Metazoa</taxon>
        <taxon>Chordata</taxon>
        <taxon>Craniata</taxon>
        <taxon>Vertebrata</taxon>
        <taxon>Euteleostomi</taxon>
        <taxon>Lepidosauria</taxon>
        <taxon>Squamata</taxon>
        <taxon>Bifurcata</taxon>
        <taxon>Unidentata</taxon>
        <taxon>Episquamata</taxon>
        <taxon>Laterata</taxon>
        <taxon>Teiioidea</taxon>
        <taxon>Teiidae</taxon>
        <taxon>Salvator</taxon>
    </lineage>
</organism>
<dbReference type="Ensembl" id="ENSSMRT00000030133.1">
    <property type="protein sequence ID" value="ENSSMRP00000025762.1"/>
    <property type="gene ID" value="ENSSMRG00000019895.1"/>
</dbReference>
<comment type="subcellular location">
    <subcellularLocation>
        <location evidence="2">Cytoplasm</location>
    </subcellularLocation>
    <subcellularLocation>
        <location evidence="1">Nucleus</location>
    </subcellularLocation>
</comment>
<dbReference type="Gene3D" id="1.20.1420.10">
    <property type="entry name" value="Talin, central domain"/>
    <property type="match status" value="1"/>
</dbReference>
<feature type="region of interest" description="Disordered" evidence="7">
    <location>
        <begin position="1"/>
        <end position="35"/>
    </location>
</feature>
<protein>
    <submittedName>
        <fullName evidence="10">Cyclin D1 binding protein 1</fullName>
    </submittedName>
</protein>
<dbReference type="FunFam" id="1.20.1410.10:FF:000005">
    <property type="entry name" value="cyclin-D1-binding protein 1"/>
    <property type="match status" value="1"/>
</dbReference>
<dbReference type="GO" id="GO:0016604">
    <property type="term" value="C:nuclear body"/>
    <property type="evidence" value="ECO:0007669"/>
    <property type="project" value="Ensembl"/>
</dbReference>
<evidence type="ECO:0000259" key="9">
    <source>
        <dbReference type="Pfam" id="PF20936"/>
    </source>
</evidence>
<feature type="domain" description="Cyclin-D1-binding protein 1-like C-terminal" evidence="9">
    <location>
        <begin position="157"/>
        <end position="248"/>
    </location>
</feature>
<dbReference type="OMA" id="GASHICP"/>
<evidence type="ECO:0000313" key="11">
    <source>
        <dbReference type="Proteomes" id="UP000694421"/>
    </source>
</evidence>
<evidence type="ECO:0000256" key="6">
    <source>
        <dbReference type="ARBA" id="ARBA00023306"/>
    </source>
</evidence>
<dbReference type="AlphaFoldDB" id="A0A8D0E3W8"/>
<feature type="domain" description="Cyclin-D1-binding protein 1-like N-terminal" evidence="8">
    <location>
        <begin position="56"/>
        <end position="145"/>
    </location>
</feature>
<reference evidence="10" key="1">
    <citation type="submission" date="2025-08" db="UniProtKB">
        <authorList>
            <consortium name="Ensembl"/>
        </authorList>
    </citation>
    <scope>IDENTIFICATION</scope>
</reference>
<accession>A0A8D0E3W8</accession>
<evidence type="ECO:0000256" key="3">
    <source>
        <dbReference type="ARBA" id="ARBA00008940"/>
    </source>
</evidence>
<comment type="similarity">
    <text evidence="3">Belongs to the CCNDBP1 family.</text>
</comment>
<feature type="compositionally biased region" description="Basic and acidic residues" evidence="7">
    <location>
        <begin position="7"/>
        <end position="24"/>
    </location>
</feature>
<dbReference type="InterPro" id="IPR049318">
    <property type="entry name" value="GCIP_C"/>
</dbReference>
<keyword evidence="11" id="KW-1185">Reference proteome</keyword>
<keyword evidence="6" id="KW-0131">Cell cycle</keyword>
<evidence type="ECO:0000256" key="1">
    <source>
        <dbReference type="ARBA" id="ARBA00004123"/>
    </source>
</evidence>
<evidence type="ECO:0000313" key="10">
    <source>
        <dbReference type="Ensembl" id="ENSSMRP00000025762.1"/>
    </source>
</evidence>
<dbReference type="GO" id="GO:0005737">
    <property type="term" value="C:cytoplasm"/>
    <property type="evidence" value="ECO:0007669"/>
    <property type="project" value="UniProtKB-SubCell"/>
</dbReference>
<name>A0A8D0E3W8_SALMN</name>
<reference evidence="10" key="2">
    <citation type="submission" date="2025-09" db="UniProtKB">
        <authorList>
            <consortium name="Ensembl"/>
        </authorList>
    </citation>
    <scope>IDENTIFICATION</scope>
</reference>
<dbReference type="PANTHER" id="PTHR15492">
    <property type="entry name" value="CYCLIN D1-BINDING PROTEIN 1"/>
    <property type="match status" value="1"/>
</dbReference>
<dbReference type="InterPro" id="IPR026907">
    <property type="entry name" value="GCIP-like"/>
</dbReference>
<evidence type="ECO:0000259" key="8">
    <source>
        <dbReference type="Pfam" id="PF13324"/>
    </source>
</evidence>
<sequence>EDAAGSFERDHFWGALSKEADGTGRDGTGVGTRPAQPTRCLSWAQWSLQPCPFPPGTTLRKAVRDAALDVAEGMLQLTEALTEPRPRVPLARSSTQERLVCTGSVWEACERVAALPRDNQAAVALALSSCLGVVRDALEEMEQAQVEGGDPYGDVLEDEDLGSRGNQDVYWTEADRQLLGPCTGLVKAAKACLKKVGTAVRAHAKAETAEQVAQLDDLMDIARDVSPSVDELVLSTYPPVNQLTLRDDSALVLKALSPRRASHACPASEESWLGFLEGAVEHNMDKIKGHTQALL</sequence>
<dbReference type="Pfam" id="PF13324">
    <property type="entry name" value="GCIP_N"/>
    <property type="match status" value="1"/>
</dbReference>
<dbReference type="Pfam" id="PF20936">
    <property type="entry name" value="GCIP_C"/>
    <property type="match status" value="1"/>
</dbReference>
<dbReference type="Proteomes" id="UP000694421">
    <property type="component" value="Unplaced"/>
</dbReference>
<keyword evidence="4" id="KW-0963">Cytoplasm</keyword>
<evidence type="ECO:0000256" key="5">
    <source>
        <dbReference type="ARBA" id="ARBA00023242"/>
    </source>
</evidence>
<dbReference type="GeneTree" id="ENSGT00390000018016"/>